<dbReference type="Pfam" id="PF06136">
    <property type="entry name" value="SOK"/>
    <property type="match status" value="1"/>
</dbReference>
<dbReference type="InterPro" id="IPR010369">
    <property type="entry name" value="SOK"/>
</dbReference>
<keyword evidence="6" id="KW-0131">Cell cycle</keyword>
<keyword evidence="2" id="KW-0217">Developmental protein</keyword>
<evidence type="ECO:0000259" key="9">
    <source>
        <dbReference type="Pfam" id="PF06136"/>
    </source>
</evidence>
<dbReference type="Proteomes" id="UP000289738">
    <property type="component" value="Chromosome B03"/>
</dbReference>
<keyword evidence="5" id="KW-0472">Membrane</keyword>
<organism evidence="10 11">
    <name type="scientific">Arachis hypogaea</name>
    <name type="common">Peanut</name>
    <dbReference type="NCBI Taxonomy" id="3818"/>
    <lineage>
        <taxon>Eukaryota</taxon>
        <taxon>Viridiplantae</taxon>
        <taxon>Streptophyta</taxon>
        <taxon>Embryophyta</taxon>
        <taxon>Tracheophyta</taxon>
        <taxon>Spermatophyta</taxon>
        <taxon>Magnoliopsida</taxon>
        <taxon>eudicotyledons</taxon>
        <taxon>Gunneridae</taxon>
        <taxon>Pentapetalae</taxon>
        <taxon>rosids</taxon>
        <taxon>fabids</taxon>
        <taxon>Fabales</taxon>
        <taxon>Fabaceae</taxon>
        <taxon>Papilionoideae</taxon>
        <taxon>50 kb inversion clade</taxon>
        <taxon>dalbergioids sensu lato</taxon>
        <taxon>Dalbergieae</taxon>
        <taxon>Pterocarpus clade</taxon>
        <taxon>Arachis</taxon>
    </lineage>
</organism>
<evidence type="ECO:0000256" key="4">
    <source>
        <dbReference type="ARBA" id="ARBA00022618"/>
    </source>
</evidence>
<feature type="domain" description="SOSEKI DIX-like" evidence="9">
    <location>
        <begin position="97"/>
        <end position="188"/>
    </location>
</feature>
<keyword evidence="3" id="KW-1003">Cell membrane</keyword>
<reference evidence="10 11" key="1">
    <citation type="submission" date="2019-01" db="EMBL/GenBank/DDBJ databases">
        <title>Sequencing of cultivated peanut Arachis hypogaea provides insights into genome evolution and oil improvement.</title>
        <authorList>
            <person name="Chen X."/>
        </authorList>
    </citation>
    <scope>NUCLEOTIDE SEQUENCE [LARGE SCALE GENOMIC DNA]</scope>
    <source>
        <strain evidence="11">cv. Fuhuasheng</strain>
        <tissue evidence="10">Leaves</tissue>
    </source>
</reference>
<feature type="compositionally biased region" description="Polar residues" evidence="8">
    <location>
        <begin position="320"/>
        <end position="331"/>
    </location>
</feature>
<dbReference type="PANTHER" id="PTHR31083:SF18">
    <property type="entry name" value="PROTEIN SOSEKI 2"/>
    <property type="match status" value="1"/>
</dbReference>
<dbReference type="PANTHER" id="PTHR31083">
    <property type="entry name" value="UPSTREAM OF FLC PROTEIN (DUF966)"/>
    <property type="match status" value="1"/>
</dbReference>
<feature type="compositionally biased region" description="Polar residues" evidence="8">
    <location>
        <begin position="212"/>
        <end position="221"/>
    </location>
</feature>
<comment type="caution">
    <text evidence="10">The sequence shown here is derived from an EMBL/GenBank/DDBJ whole genome shotgun (WGS) entry which is preliminary data.</text>
</comment>
<keyword evidence="11" id="KW-1185">Reference proteome</keyword>
<dbReference type="InterPro" id="IPR048351">
    <property type="entry name" value="SOK_DIX"/>
</dbReference>
<evidence type="ECO:0000256" key="8">
    <source>
        <dbReference type="SAM" id="MobiDB-lite"/>
    </source>
</evidence>
<dbReference type="EMBL" id="SDMP01000013">
    <property type="protein sequence ID" value="RYR18830.1"/>
    <property type="molecule type" value="Genomic_DNA"/>
</dbReference>
<proteinExistence type="inferred from homology"/>
<sequence length="368" mass="40933">MYFQKWEILWGHRGNGADKAGSSIKEESRLYSIGWDKRRGDEVPLGPYSALKKMEVGSERERLWRSKRETSPERVKTWRLKGPGPGPSPRCSGSRKVQVVYYLSRNGLLEHPHLMELTLLPSQLPLRLKHVFDRLMALRGTAMPLQYSWSSKRKYKSGYVWHDLAPKDILHPSQGGEEEYVLKGSQLLQPSTERQGYAYDDVDDDEEEQGDKTSSTTTPHSRCSRGVSTEELLHINTSTVSAALGAAPVPGAATLAEKLNHQGATPSRHSVLLQLIACGSSALESNVGTTKKRETVGKLQCEDKEYFSGSLLESIKAQAPSPSEPQLTRSNSYDEQRRSSRLGMEENEGGEGGGLIHKCIPRKKSSSK</sequence>
<dbReference type="AlphaFoldDB" id="A0A444ZX79"/>
<evidence type="ECO:0000313" key="10">
    <source>
        <dbReference type="EMBL" id="RYR18830.1"/>
    </source>
</evidence>
<comment type="subcellular location">
    <subcellularLocation>
        <location evidence="1">Cell membrane</location>
        <topology evidence="1">Peripheral membrane protein</topology>
        <orientation evidence="1">Cytoplasmic side</orientation>
    </subcellularLocation>
</comment>
<evidence type="ECO:0000256" key="1">
    <source>
        <dbReference type="ARBA" id="ARBA00004413"/>
    </source>
</evidence>
<evidence type="ECO:0000256" key="2">
    <source>
        <dbReference type="ARBA" id="ARBA00022473"/>
    </source>
</evidence>
<feature type="region of interest" description="Disordered" evidence="8">
    <location>
        <begin position="200"/>
        <end position="227"/>
    </location>
</feature>
<dbReference type="GO" id="GO:0005886">
    <property type="term" value="C:plasma membrane"/>
    <property type="evidence" value="ECO:0007669"/>
    <property type="project" value="UniProtKB-SubCell"/>
</dbReference>
<dbReference type="STRING" id="3818.A0A444ZX79"/>
<evidence type="ECO:0000256" key="3">
    <source>
        <dbReference type="ARBA" id="ARBA00022475"/>
    </source>
</evidence>
<name>A0A444ZX79_ARAHY</name>
<protein>
    <recommendedName>
        <fullName evidence="9">SOSEKI DIX-like domain-containing protein</fullName>
    </recommendedName>
</protein>
<feature type="compositionally biased region" description="Acidic residues" evidence="8">
    <location>
        <begin position="200"/>
        <end position="209"/>
    </location>
</feature>
<feature type="compositionally biased region" description="Basic residues" evidence="8">
    <location>
        <begin position="359"/>
        <end position="368"/>
    </location>
</feature>
<dbReference type="GO" id="GO:0051258">
    <property type="term" value="P:protein polymerization"/>
    <property type="evidence" value="ECO:0007669"/>
    <property type="project" value="UniProtKB-ARBA"/>
</dbReference>
<evidence type="ECO:0000256" key="7">
    <source>
        <dbReference type="ARBA" id="ARBA00024211"/>
    </source>
</evidence>
<evidence type="ECO:0000256" key="6">
    <source>
        <dbReference type="ARBA" id="ARBA00023306"/>
    </source>
</evidence>
<keyword evidence="4" id="KW-0132">Cell division</keyword>
<feature type="region of interest" description="Disordered" evidence="8">
    <location>
        <begin position="314"/>
        <end position="368"/>
    </location>
</feature>
<evidence type="ECO:0000256" key="5">
    <source>
        <dbReference type="ARBA" id="ARBA00023136"/>
    </source>
</evidence>
<gene>
    <name evidence="10" type="ORF">Ahy_B03g063440</name>
</gene>
<comment type="similarity">
    <text evidence="7">Belongs to the SOSEKI family.</text>
</comment>
<accession>A0A444ZX79</accession>
<dbReference type="GO" id="GO:0051301">
    <property type="term" value="P:cell division"/>
    <property type="evidence" value="ECO:0007669"/>
    <property type="project" value="UniProtKB-KW"/>
</dbReference>
<evidence type="ECO:0000313" key="11">
    <source>
        <dbReference type="Proteomes" id="UP000289738"/>
    </source>
</evidence>